<accession>A0A495XBW0</accession>
<feature type="compositionally biased region" description="Gly residues" evidence="1">
    <location>
        <begin position="71"/>
        <end position="85"/>
    </location>
</feature>
<proteinExistence type="predicted"/>
<keyword evidence="3" id="KW-1185">Reference proteome</keyword>
<organism evidence="2 3">
    <name type="scientific">Saccharothrix variisporea</name>
    <dbReference type="NCBI Taxonomy" id="543527"/>
    <lineage>
        <taxon>Bacteria</taxon>
        <taxon>Bacillati</taxon>
        <taxon>Actinomycetota</taxon>
        <taxon>Actinomycetes</taxon>
        <taxon>Pseudonocardiales</taxon>
        <taxon>Pseudonocardiaceae</taxon>
        <taxon>Saccharothrix</taxon>
    </lineage>
</organism>
<feature type="compositionally biased region" description="Polar residues" evidence="1">
    <location>
        <begin position="142"/>
        <end position="169"/>
    </location>
</feature>
<feature type="region of interest" description="Disordered" evidence="1">
    <location>
        <begin position="59"/>
        <end position="86"/>
    </location>
</feature>
<sequence>MLVCGGVLGAVGVVGSRVGGCVIAGGAEVEWVAVGGGVDGADVGFCVAFEVVGSTAEVGTADPVGTSGAPGTTGGGGTPGPGGCSPAGAAVPDVGVCPLWTVRRSGGSPISAAGSSGTRGAVVRRLTIVGRPGEFVRPFSTGARSSVPNVNTSANTPPSATTGSRTTAETHPRPLRGNSR</sequence>
<feature type="region of interest" description="Disordered" evidence="1">
    <location>
        <begin position="135"/>
        <end position="180"/>
    </location>
</feature>
<evidence type="ECO:0000313" key="3">
    <source>
        <dbReference type="Proteomes" id="UP000272729"/>
    </source>
</evidence>
<protein>
    <submittedName>
        <fullName evidence="2">Uncharacterized protein</fullName>
    </submittedName>
</protein>
<evidence type="ECO:0000313" key="2">
    <source>
        <dbReference type="EMBL" id="RKT70786.1"/>
    </source>
</evidence>
<gene>
    <name evidence="2" type="ORF">DFJ66_4058</name>
</gene>
<dbReference type="EMBL" id="RBXR01000001">
    <property type="protein sequence ID" value="RKT70786.1"/>
    <property type="molecule type" value="Genomic_DNA"/>
</dbReference>
<name>A0A495XBW0_9PSEU</name>
<reference evidence="2 3" key="1">
    <citation type="submission" date="2018-10" db="EMBL/GenBank/DDBJ databases">
        <title>Sequencing the genomes of 1000 actinobacteria strains.</title>
        <authorList>
            <person name="Klenk H.-P."/>
        </authorList>
    </citation>
    <scope>NUCLEOTIDE SEQUENCE [LARGE SCALE GENOMIC DNA]</scope>
    <source>
        <strain evidence="2 3">DSM 43911</strain>
    </source>
</reference>
<dbReference type="AlphaFoldDB" id="A0A495XBW0"/>
<dbReference type="Proteomes" id="UP000272729">
    <property type="component" value="Unassembled WGS sequence"/>
</dbReference>
<comment type="caution">
    <text evidence="2">The sequence shown here is derived from an EMBL/GenBank/DDBJ whole genome shotgun (WGS) entry which is preliminary data.</text>
</comment>
<evidence type="ECO:0000256" key="1">
    <source>
        <dbReference type="SAM" id="MobiDB-lite"/>
    </source>
</evidence>